<protein>
    <recommendedName>
        <fullName evidence="4">S-methyl-5'-thioadenosine phosphorylase</fullName>
        <ecNumber evidence="4">2.4.2.28</ecNumber>
    </recommendedName>
    <alternativeName>
        <fullName evidence="4">5'-methylthioadenosine phosphorylase</fullName>
        <shortName evidence="4">MTA phosphorylase</shortName>
        <shortName evidence="4">MTAP</shortName>
        <shortName evidence="4">MTAPase</shortName>
    </alternativeName>
</protein>
<dbReference type="FunFam" id="3.40.50.1580:FF:000008">
    <property type="entry name" value="S-methyl-5'-thioadenosine phosphorylase"/>
    <property type="match status" value="1"/>
</dbReference>
<dbReference type="GO" id="GO:0019509">
    <property type="term" value="P:L-methionine salvage from methylthioadenosine"/>
    <property type="evidence" value="ECO:0007669"/>
    <property type="project" value="UniProtKB-UniRule"/>
</dbReference>
<dbReference type="Gene3D" id="3.40.50.1580">
    <property type="entry name" value="Nucleoside phosphorylase domain"/>
    <property type="match status" value="1"/>
</dbReference>
<comment type="subcellular location">
    <subcellularLocation>
        <location evidence="4">Cytoplasm</location>
    </subcellularLocation>
    <subcellularLocation>
        <location evidence="4">Nucleus</location>
    </subcellularLocation>
</comment>
<dbReference type="UniPathway" id="UPA00904">
    <property type="reaction ID" value="UER00873"/>
</dbReference>
<keyword evidence="7" id="KW-1185">Reference proteome</keyword>
<comment type="pathway">
    <text evidence="4">Amino-acid biosynthesis; L-methionine biosynthesis via salvage pathway; S-methyl-5-thio-alpha-D-ribose 1-phosphate from S-methyl-5'-thioadenosine (phosphorylase route): step 1/1.</text>
</comment>
<dbReference type="Pfam" id="PF01048">
    <property type="entry name" value="PNP_UDP_1"/>
    <property type="match status" value="1"/>
</dbReference>
<keyword evidence="3 4" id="KW-0660">Purine salvage</keyword>
<dbReference type="GO" id="GO:0005829">
    <property type="term" value="C:cytosol"/>
    <property type="evidence" value="ECO:0007669"/>
    <property type="project" value="TreeGrafter"/>
</dbReference>
<dbReference type="SUPFAM" id="SSF53167">
    <property type="entry name" value="Purine and uridine phosphorylases"/>
    <property type="match status" value="1"/>
</dbReference>
<dbReference type="InterPro" id="IPR010044">
    <property type="entry name" value="MTAP"/>
</dbReference>
<dbReference type="AlphaFoldDB" id="A0A316UBV2"/>
<comment type="catalytic activity">
    <reaction evidence="4">
        <text>S-methyl-5'-thioadenosine + phosphate = 5-(methylsulfanyl)-alpha-D-ribose 1-phosphate + adenine</text>
        <dbReference type="Rhea" id="RHEA:11852"/>
        <dbReference type="ChEBI" id="CHEBI:16708"/>
        <dbReference type="ChEBI" id="CHEBI:17509"/>
        <dbReference type="ChEBI" id="CHEBI:43474"/>
        <dbReference type="ChEBI" id="CHEBI:58533"/>
        <dbReference type="EC" id="2.4.2.28"/>
    </reaction>
</comment>
<feature type="binding site" evidence="4">
    <location>
        <begin position="93"/>
        <end position="94"/>
    </location>
    <ligand>
        <name>phosphate</name>
        <dbReference type="ChEBI" id="CHEBI:43474"/>
    </ligand>
</feature>
<feature type="domain" description="Nucleoside phosphorylase" evidence="5">
    <location>
        <begin position="11"/>
        <end position="261"/>
    </location>
</feature>
<dbReference type="PANTHER" id="PTHR42679">
    <property type="entry name" value="S-METHYL-5'-THIOADENOSINE PHOSPHORYLASE"/>
    <property type="match status" value="1"/>
</dbReference>
<comment type="subunit">
    <text evidence="4">Homotrimer.</text>
</comment>
<dbReference type="InterPro" id="IPR035994">
    <property type="entry name" value="Nucleoside_phosphorylase_sf"/>
</dbReference>
<dbReference type="Proteomes" id="UP000245942">
    <property type="component" value="Unassembled WGS sequence"/>
</dbReference>
<evidence type="ECO:0000256" key="2">
    <source>
        <dbReference type="ARBA" id="ARBA00022679"/>
    </source>
</evidence>
<feature type="site" description="Important for substrate specificity" evidence="4">
    <location>
        <position position="239"/>
    </location>
</feature>
<keyword evidence="4" id="KW-0963">Cytoplasm</keyword>
<dbReference type="PANTHER" id="PTHR42679:SF2">
    <property type="entry name" value="S-METHYL-5'-THIOADENOSINE PHOSPHORYLASE"/>
    <property type="match status" value="1"/>
</dbReference>
<proteinExistence type="inferred from homology"/>
<accession>A0A316UBV2</accession>
<feature type="binding site" evidence="4">
    <location>
        <begin position="60"/>
        <end position="61"/>
    </location>
    <ligand>
        <name>phosphate</name>
        <dbReference type="ChEBI" id="CHEBI:43474"/>
    </ligand>
</feature>
<feature type="binding site" evidence="4">
    <location>
        <begin position="226"/>
        <end position="228"/>
    </location>
    <ligand>
        <name>substrate</name>
    </ligand>
</feature>
<dbReference type="STRING" id="1684307.A0A316UBV2"/>
<organism evidence="6 7">
    <name type="scientific">Pseudomicrostroma glucosiphilum</name>
    <dbReference type="NCBI Taxonomy" id="1684307"/>
    <lineage>
        <taxon>Eukaryota</taxon>
        <taxon>Fungi</taxon>
        <taxon>Dikarya</taxon>
        <taxon>Basidiomycota</taxon>
        <taxon>Ustilaginomycotina</taxon>
        <taxon>Exobasidiomycetes</taxon>
        <taxon>Microstromatales</taxon>
        <taxon>Microstromatales incertae sedis</taxon>
        <taxon>Pseudomicrostroma</taxon>
    </lineage>
</organism>
<keyword evidence="4" id="KW-0539">Nucleus</keyword>
<dbReference type="GO" id="GO:0017061">
    <property type="term" value="F:S-methyl-5-thioadenosine phosphorylase activity"/>
    <property type="evidence" value="ECO:0007669"/>
    <property type="project" value="UniProtKB-UniRule"/>
</dbReference>
<name>A0A316UBV2_9BASI</name>
<reference evidence="6 7" key="1">
    <citation type="journal article" date="2018" name="Mol. Biol. Evol.">
        <title>Broad Genomic Sampling Reveals a Smut Pathogenic Ancestry of the Fungal Clade Ustilaginomycotina.</title>
        <authorList>
            <person name="Kijpornyongpan T."/>
            <person name="Mondo S.J."/>
            <person name="Barry K."/>
            <person name="Sandor L."/>
            <person name="Lee J."/>
            <person name="Lipzen A."/>
            <person name="Pangilinan J."/>
            <person name="LaButti K."/>
            <person name="Hainaut M."/>
            <person name="Henrissat B."/>
            <person name="Grigoriev I.V."/>
            <person name="Spatafora J.W."/>
            <person name="Aime M.C."/>
        </authorList>
    </citation>
    <scope>NUCLEOTIDE SEQUENCE [LARGE SCALE GENOMIC DNA]</scope>
    <source>
        <strain evidence="6 7">MCA 4718</strain>
    </source>
</reference>
<keyword evidence="2 4" id="KW-0808">Transferase</keyword>
<feature type="binding site" evidence="4">
    <location>
        <position position="202"/>
    </location>
    <ligand>
        <name>substrate</name>
    </ligand>
</feature>
<evidence type="ECO:0000259" key="5">
    <source>
        <dbReference type="Pfam" id="PF01048"/>
    </source>
</evidence>
<dbReference type="GO" id="GO:0005634">
    <property type="term" value="C:nucleus"/>
    <property type="evidence" value="ECO:0007669"/>
    <property type="project" value="UniProtKB-SubCell"/>
</dbReference>
<dbReference type="CDD" id="cd09010">
    <property type="entry name" value="MTAP_SsMTAPII_like_MTIP"/>
    <property type="match status" value="1"/>
</dbReference>
<dbReference type="HAMAP" id="MF_01963">
    <property type="entry name" value="MTAP"/>
    <property type="match status" value="1"/>
</dbReference>
<dbReference type="EMBL" id="KZ819322">
    <property type="protein sequence ID" value="PWN22717.1"/>
    <property type="molecule type" value="Genomic_DNA"/>
</dbReference>
<evidence type="ECO:0000256" key="4">
    <source>
        <dbReference type="HAMAP-Rule" id="MF_03155"/>
    </source>
</evidence>
<dbReference type="GO" id="GO:0006166">
    <property type="term" value="P:purine ribonucleoside salvage"/>
    <property type="evidence" value="ECO:0007669"/>
    <property type="project" value="UniProtKB-KW"/>
</dbReference>
<comment type="function">
    <text evidence="4">Catalyzes the reversible phosphorylation of S-methyl-5'-thioadenosine (MTA) to adenine and 5-methylthioribose-1-phosphate. Involved in the breakdown of MTA, a major by-product of polyamine biosynthesis. Responsible for the first step in the methionine salvage pathway after MTA has been generated from S-adenosylmethionine. Has broad substrate specificity with 6-aminopurine nucleosides as preferred substrates.</text>
</comment>
<evidence type="ECO:0000256" key="1">
    <source>
        <dbReference type="ARBA" id="ARBA00022676"/>
    </source>
</evidence>
<gene>
    <name evidence="6" type="ORF">BCV69DRAFT_280321</name>
</gene>
<dbReference type="RefSeq" id="XP_025349877.1">
    <property type="nucleotide sequence ID" value="XM_025491571.1"/>
</dbReference>
<dbReference type="InterPro" id="IPR000845">
    <property type="entry name" value="Nucleoside_phosphorylase_d"/>
</dbReference>
<evidence type="ECO:0000313" key="6">
    <source>
        <dbReference type="EMBL" id="PWN22717.1"/>
    </source>
</evidence>
<keyword evidence="1 4" id="KW-0328">Glycosyltransferase</keyword>
<evidence type="ECO:0000256" key="3">
    <source>
        <dbReference type="ARBA" id="ARBA00022726"/>
    </source>
</evidence>
<comment type="similarity">
    <text evidence="4">Belongs to the PNP/MTAP phosphorylase family. MTAP subfamily.</text>
</comment>
<dbReference type="OrthoDB" id="431409at2759"/>
<evidence type="ECO:0000313" key="7">
    <source>
        <dbReference type="Proteomes" id="UP000245942"/>
    </source>
</evidence>
<feature type="binding site" evidence="4">
    <location>
        <position position="203"/>
    </location>
    <ligand>
        <name>phosphate</name>
        <dbReference type="ChEBI" id="CHEBI:43474"/>
    </ligand>
</feature>
<feature type="site" description="Important for substrate specificity" evidence="4">
    <location>
        <position position="184"/>
    </location>
</feature>
<dbReference type="EC" id="2.4.2.28" evidence="4"/>
<sequence length="313" mass="33857">MATSASSSPIIGVIGGSGLYKLQGLKVIEQIDVKTPWGSPSSPITISQTPNGVHVAFLARHGHHHQHSPSIVPNLANIAALKYIGVRFIVAFTAVGSLREEVRPKDFVVPDQVFDRTKGIRRASFFGAGEEEGIVAHAGFGQPYDEEVRKFVAETIKDVLTSSFPDVQVHANKTLVCMEGPQFSTRAESLAYRQLGGDIINMSVLPEAKLAREAEIGYVTVATSTDYDSWRDTSGPVDVAEVMASLSQNVAASNEVCLTLLDKLQPLLESRKGKAGGISGLEGSMKMAIMTKPEFVAQKIQDNIKFVLEWYGQ</sequence>
<feature type="binding site" evidence="4">
    <location>
        <position position="17"/>
    </location>
    <ligand>
        <name>phosphate</name>
        <dbReference type="ChEBI" id="CHEBI:43474"/>
    </ligand>
</feature>
<dbReference type="GeneID" id="37013305"/>